<dbReference type="InterPro" id="IPR023753">
    <property type="entry name" value="FAD/NAD-binding_dom"/>
</dbReference>
<gene>
    <name evidence="6" type="ORF">EBI00_09025</name>
</gene>
<dbReference type="Gene3D" id="3.50.50.100">
    <property type="match status" value="1"/>
</dbReference>
<dbReference type="Proteomes" id="UP000280507">
    <property type="component" value="Unassembled WGS sequence"/>
</dbReference>
<evidence type="ECO:0000256" key="1">
    <source>
        <dbReference type="ARBA" id="ARBA00006442"/>
    </source>
</evidence>
<accession>A0A3M8Q7W3</accession>
<evidence type="ECO:0000313" key="6">
    <source>
        <dbReference type="EMBL" id="RNF51090.1"/>
    </source>
</evidence>
<evidence type="ECO:0000259" key="5">
    <source>
        <dbReference type="Pfam" id="PF07992"/>
    </source>
</evidence>
<dbReference type="SUPFAM" id="SSF51905">
    <property type="entry name" value="FAD/NAD(P)-binding domain"/>
    <property type="match status" value="1"/>
</dbReference>
<comment type="caution">
    <text evidence="6">The sequence shown here is derived from an EMBL/GenBank/DDBJ whole genome shotgun (WGS) entry which is preliminary data.</text>
</comment>
<keyword evidence="7" id="KW-1185">Reference proteome</keyword>
<evidence type="ECO:0000313" key="7">
    <source>
        <dbReference type="Proteomes" id="UP000280507"/>
    </source>
</evidence>
<dbReference type="PRINTS" id="PR00469">
    <property type="entry name" value="PNDRDTASEII"/>
</dbReference>
<comment type="similarity">
    <text evidence="1">Belongs to the FAD-dependent oxidoreductase family.</text>
</comment>
<dbReference type="EMBL" id="RIZG01000004">
    <property type="protein sequence ID" value="RNF51090.1"/>
    <property type="molecule type" value="Genomic_DNA"/>
</dbReference>
<organism evidence="6 7">
    <name type="scientific">Marinomonas hwangdonensis</name>
    <dbReference type="NCBI Taxonomy" id="1053647"/>
    <lineage>
        <taxon>Bacteria</taxon>
        <taxon>Pseudomonadati</taxon>
        <taxon>Pseudomonadota</taxon>
        <taxon>Gammaproteobacteria</taxon>
        <taxon>Oceanospirillales</taxon>
        <taxon>Oceanospirillaceae</taxon>
        <taxon>Marinomonas</taxon>
    </lineage>
</organism>
<dbReference type="GO" id="GO:0005737">
    <property type="term" value="C:cytoplasm"/>
    <property type="evidence" value="ECO:0007669"/>
    <property type="project" value="TreeGrafter"/>
</dbReference>
<dbReference type="PRINTS" id="PR00368">
    <property type="entry name" value="FADPNR"/>
</dbReference>
<dbReference type="RefSeq" id="WP_123095603.1">
    <property type="nucleotide sequence ID" value="NZ_RIZG01000004.1"/>
</dbReference>
<keyword evidence="2" id="KW-0285">Flavoprotein</keyword>
<protein>
    <recommendedName>
        <fullName evidence="5">FAD/NAD(P)-binding domain-containing protein</fullName>
    </recommendedName>
</protein>
<name>A0A3M8Q7W3_9GAMM</name>
<dbReference type="PANTHER" id="PTHR43735">
    <property type="entry name" value="APOPTOSIS-INDUCING FACTOR 1"/>
    <property type="match status" value="1"/>
</dbReference>
<sequence length="348" mass="38231">MFNKEAKILIIGGGFAGARVTQDLAKAGFNHVNLVDKKAYFEVTYATLRSLGQPDLGKRSRLPYETFIKGTFHQGDVTTLTHNAALLADGSKLEFDMAVIASGSSYSTFPIAKSQNAMQLAQRETELTHARQQLNDAKTILIVGGGIVGVELAGEIADHFPEKTVTLVHGSDRVLPELKPKASQLADKQLSALGVKIQYNTRLSPNDDRYQNADLVYHCVGGTPNTSMMKVHFNDQLDQNGRIKVDAQFRVEGTQHLFALGDCANTPEGKLGYLADKQASALAKNIIAMANYKTPKDYKLNPMVSLVPVGRHQGFVQLPFAVTTLKLMVNMKQKDLFIKKQWKNLNAN</sequence>
<dbReference type="GO" id="GO:0050660">
    <property type="term" value="F:flavin adenine dinucleotide binding"/>
    <property type="evidence" value="ECO:0007669"/>
    <property type="project" value="TreeGrafter"/>
</dbReference>
<evidence type="ECO:0000256" key="2">
    <source>
        <dbReference type="ARBA" id="ARBA00022630"/>
    </source>
</evidence>
<keyword evidence="4" id="KW-0560">Oxidoreductase</keyword>
<dbReference type="GO" id="GO:0004174">
    <property type="term" value="F:electron-transferring-flavoprotein dehydrogenase activity"/>
    <property type="evidence" value="ECO:0007669"/>
    <property type="project" value="TreeGrafter"/>
</dbReference>
<reference evidence="6 7" key="1">
    <citation type="journal article" date="2012" name="Int. J. Syst. Evol. Microbiol.">
        <title>Marinomonas hwangdonensis sp. nov., isolated from seawater.</title>
        <authorList>
            <person name="Jung Y.T."/>
            <person name="Oh T.K."/>
            <person name="Yoon J.H."/>
        </authorList>
    </citation>
    <scope>NUCLEOTIDE SEQUENCE [LARGE SCALE GENOMIC DNA]</scope>
    <source>
        <strain evidence="6 7">HDW-15</strain>
    </source>
</reference>
<dbReference type="AlphaFoldDB" id="A0A3M8Q7W3"/>
<evidence type="ECO:0000256" key="3">
    <source>
        <dbReference type="ARBA" id="ARBA00022827"/>
    </source>
</evidence>
<evidence type="ECO:0000256" key="4">
    <source>
        <dbReference type="ARBA" id="ARBA00023002"/>
    </source>
</evidence>
<dbReference type="Pfam" id="PF07992">
    <property type="entry name" value="Pyr_redox_2"/>
    <property type="match status" value="1"/>
</dbReference>
<keyword evidence="3" id="KW-0274">FAD</keyword>
<dbReference type="PANTHER" id="PTHR43735:SF3">
    <property type="entry name" value="FERROPTOSIS SUPPRESSOR PROTEIN 1"/>
    <property type="match status" value="1"/>
</dbReference>
<proteinExistence type="inferred from homology"/>
<dbReference type="InterPro" id="IPR036188">
    <property type="entry name" value="FAD/NAD-bd_sf"/>
</dbReference>
<dbReference type="OrthoDB" id="9786503at2"/>
<feature type="domain" description="FAD/NAD(P)-binding" evidence="5">
    <location>
        <begin position="7"/>
        <end position="268"/>
    </location>
</feature>